<dbReference type="SUPFAM" id="SSF51391">
    <property type="entry name" value="Thiamin phosphate synthase"/>
    <property type="match status" value="1"/>
</dbReference>
<dbReference type="Pfam" id="PF03437">
    <property type="entry name" value="BtpA"/>
    <property type="match status" value="1"/>
</dbReference>
<dbReference type="RefSeq" id="WP_071479108.1">
    <property type="nucleotide sequence ID" value="NZ_CP024899.1"/>
</dbReference>
<evidence type="ECO:0000313" key="1">
    <source>
        <dbReference type="EMBL" id="ATX67530.1"/>
    </source>
</evidence>
<dbReference type="OrthoDB" id="7375980at2"/>
<dbReference type="STRING" id="441209.GCA_001870665_03330"/>
<dbReference type="AlphaFoldDB" id="A0A2K8KLU9"/>
<protein>
    <submittedName>
        <fullName evidence="1">Phosphoric monoester hydrolase</fullName>
    </submittedName>
</protein>
<dbReference type="EMBL" id="CP024899">
    <property type="protein sequence ID" value="ATX67530.1"/>
    <property type="molecule type" value="Genomic_DNA"/>
</dbReference>
<organism evidence="1 2">
    <name type="scientific">Roseinatronobacter bogoriensis subsp. barguzinensis</name>
    <dbReference type="NCBI Taxonomy" id="441209"/>
    <lineage>
        <taxon>Bacteria</taxon>
        <taxon>Pseudomonadati</taxon>
        <taxon>Pseudomonadota</taxon>
        <taxon>Alphaproteobacteria</taxon>
        <taxon>Rhodobacterales</taxon>
        <taxon>Paracoccaceae</taxon>
        <taxon>Roseinatronobacter</taxon>
    </lineage>
</organism>
<dbReference type="Proteomes" id="UP000228948">
    <property type="component" value="Chromosome"/>
</dbReference>
<gene>
    <name evidence="1" type="ORF">BG454_18340</name>
</gene>
<proteinExistence type="predicted"/>
<keyword evidence="2" id="KW-1185">Reference proteome</keyword>
<dbReference type="InterPro" id="IPR036206">
    <property type="entry name" value="ThiamineP_synth_sf"/>
</dbReference>
<keyword evidence="1" id="KW-0378">Hydrolase</keyword>
<evidence type="ECO:0000313" key="2">
    <source>
        <dbReference type="Proteomes" id="UP000228948"/>
    </source>
</evidence>
<dbReference type="GO" id="GO:0016787">
    <property type="term" value="F:hydrolase activity"/>
    <property type="evidence" value="ECO:0007669"/>
    <property type="project" value="UniProtKB-KW"/>
</dbReference>
<dbReference type="InterPro" id="IPR005137">
    <property type="entry name" value="BtpA"/>
</dbReference>
<reference evidence="1 2" key="1">
    <citation type="submission" date="2017-11" db="EMBL/GenBank/DDBJ databases">
        <title>Revised Sequence and Annotation of the Rhodobaca barguzinensis strain alga05 Genome.</title>
        <authorList>
            <person name="Kopejtka K."/>
            <person name="Tomasch J.M."/>
            <person name="Bunk B."/>
            <person name="Koblizek M."/>
        </authorList>
    </citation>
    <scope>NUCLEOTIDE SEQUENCE [LARGE SCALE GENOMIC DNA]</scope>
    <source>
        <strain evidence="2">alga05</strain>
    </source>
</reference>
<dbReference type="PANTHER" id="PTHR21381">
    <property type="entry name" value="ZGC:162297"/>
    <property type="match status" value="1"/>
</dbReference>
<dbReference type="PANTHER" id="PTHR21381:SF3">
    <property type="entry name" value="SGC REGION PROTEIN SGCQ-RELATED"/>
    <property type="match status" value="1"/>
</dbReference>
<accession>A0A2K8KLU9</accession>
<sequence>MTLPLFQTSGPLVVAALHLPDFSRSPQHSVAWLEDYVVTNARLFAEAGIPWVKLQDSTRSAKPARPETLALMASLGRLIRDECPSLGLGIIIEAHDPSAAIAVAHATGAGFVRLKVFVGGVMTAQGPRYGLGAEALTYRAQLGATEIATLADIHDRTAVSLTHESQPFAAEWAVKTGADGLIITGSDLDDTCMRINALRKARITRPILIGGSVAESNVAQALKSSQGVIVSTALMRNDAISEDKLRWDREKCLRFMDAARAVS</sequence>
<name>A0A2K8KLU9_9RHOB</name>
<dbReference type="KEGG" id="rbg:BG454_18340"/>
<dbReference type="PIRSF" id="PIRSF005956">
    <property type="entry name" value="BtpA"/>
    <property type="match status" value="1"/>
</dbReference>